<dbReference type="AlphaFoldDB" id="A0A5P2X6W3"/>
<proteinExistence type="predicted"/>
<evidence type="ECO:0000259" key="1">
    <source>
        <dbReference type="Pfam" id="PF04149"/>
    </source>
</evidence>
<dbReference type="Pfam" id="PF04149">
    <property type="entry name" value="DUF397"/>
    <property type="match status" value="1"/>
</dbReference>
<dbReference type="OrthoDB" id="3482540at2"/>
<evidence type="ECO:0000313" key="2">
    <source>
        <dbReference type="EMBL" id="QEV60743.1"/>
    </source>
</evidence>
<evidence type="ECO:0000313" key="3">
    <source>
        <dbReference type="Proteomes" id="UP000326505"/>
    </source>
</evidence>
<protein>
    <submittedName>
        <fullName evidence="2">DUF397 domain-containing protein</fullName>
    </submittedName>
</protein>
<reference evidence="2 3" key="1">
    <citation type="submission" date="2017-09" db="EMBL/GenBank/DDBJ databases">
        <authorList>
            <person name="Lee N."/>
            <person name="Cho B.-K."/>
        </authorList>
    </citation>
    <scope>NUCLEOTIDE SEQUENCE [LARGE SCALE GENOMIC DNA]</scope>
    <source>
        <strain evidence="2 3">ATCC 27465</strain>
    </source>
</reference>
<dbReference type="Proteomes" id="UP000326505">
    <property type="component" value="Chromosome"/>
</dbReference>
<organism evidence="2 3">
    <name type="scientific">Streptomyces spectabilis</name>
    <dbReference type="NCBI Taxonomy" id="68270"/>
    <lineage>
        <taxon>Bacteria</taxon>
        <taxon>Bacillati</taxon>
        <taxon>Actinomycetota</taxon>
        <taxon>Actinomycetes</taxon>
        <taxon>Kitasatosporales</taxon>
        <taxon>Streptomycetaceae</taxon>
        <taxon>Streptomyces</taxon>
    </lineage>
</organism>
<name>A0A5P2X6W3_STRST</name>
<dbReference type="RefSeq" id="WP_150511821.1">
    <property type="nucleotide sequence ID" value="NZ_BMSQ01000022.1"/>
</dbReference>
<dbReference type="InterPro" id="IPR007278">
    <property type="entry name" value="DUF397"/>
</dbReference>
<accession>A0A5P2X6W3</accession>
<dbReference type="EMBL" id="CP023690">
    <property type="protein sequence ID" value="QEV60743.1"/>
    <property type="molecule type" value="Genomic_DNA"/>
</dbReference>
<feature type="domain" description="DUF397" evidence="1">
    <location>
        <begin position="9"/>
        <end position="54"/>
    </location>
</feature>
<gene>
    <name evidence="2" type="ORF">CP982_20115</name>
</gene>
<sequence length="71" mass="8040">MAEDRGAVSWRRSSYSNRDNDPNCCEVAVCPGVVLVRDSTRTDDPMLTFTRSAWLLALALFSDLGRYQARR</sequence>
<dbReference type="KEGG" id="sspb:CP982_20115"/>